<protein>
    <submittedName>
        <fullName evidence="2">Uncharacterized protein</fullName>
    </submittedName>
</protein>
<accession>A0A0J7B1B4</accession>
<dbReference type="Proteomes" id="UP000054565">
    <property type="component" value="Unassembled WGS sequence"/>
</dbReference>
<name>A0A0J7B1B4_COCIT</name>
<reference evidence="3" key="1">
    <citation type="journal article" date="2010" name="Genome Res.">
        <title>Population genomic sequencing of Coccidioides fungi reveals recent hybridization and transposon control.</title>
        <authorList>
            <person name="Neafsey D.E."/>
            <person name="Barker B.M."/>
            <person name="Sharpton T.J."/>
            <person name="Stajich J.E."/>
            <person name="Park D.J."/>
            <person name="Whiston E."/>
            <person name="Hung C.-Y."/>
            <person name="McMahan C."/>
            <person name="White J."/>
            <person name="Sykes S."/>
            <person name="Heiman D."/>
            <person name="Young S."/>
            <person name="Zeng Q."/>
            <person name="Abouelleil A."/>
            <person name="Aftuck L."/>
            <person name="Bessette D."/>
            <person name="Brown A."/>
            <person name="FitzGerald M."/>
            <person name="Lui A."/>
            <person name="Macdonald J.P."/>
            <person name="Priest M."/>
            <person name="Orbach M.J."/>
            <person name="Galgiani J.N."/>
            <person name="Kirkland T.N."/>
            <person name="Cole G.T."/>
            <person name="Birren B.W."/>
            <person name="Henn M.R."/>
            <person name="Taylor J.W."/>
            <person name="Rounsley S.D."/>
        </authorList>
    </citation>
    <scope>NUCLEOTIDE SEQUENCE [LARGE SCALE GENOMIC DNA]</scope>
    <source>
        <strain evidence="3">RMSCC 2394</strain>
    </source>
</reference>
<gene>
    <name evidence="2" type="ORF">CIRG_03273</name>
</gene>
<sequence length="263" mass="28759">MAEERQMLCSVDYRRKHAVRASNCNSPQAQNLGVAGSYASRTRNPQDASTVNRLVWAKPQLQSANVNPNQLAPETEQRTNRRWTTGTKSSHAAGRSERNRWGVAGRRGRFGGEGGDEQARRASFGGKGGGLALNAGSRTADLPGCPGSMFHNQPSRWSRQLNLKLKIGPITGKRTGFSQRTTNHVTEDAVLRPAKKDMTAGLLRIECISRSLVSPGLSNSSLKSPPYTSMRAHRSLANCRRKGLYPGREFKPAPPPFRILLAS</sequence>
<feature type="region of interest" description="Disordered" evidence="1">
    <location>
        <begin position="60"/>
        <end position="118"/>
    </location>
</feature>
<organism evidence="2 3">
    <name type="scientific">Coccidioides immitis RMSCC 2394</name>
    <dbReference type="NCBI Taxonomy" id="404692"/>
    <lineage>
        <taxon>Eukaryota</taxon>
        <taxon>Fungi</taxon>
        <taxon>Dikarya</taxon>
        <taxon>Ascomycota</taxon>
        <taxon>Pezizomycotina</taxon>
        <taxon>Eurotiomycetes</taxon>
        <taxon>Eurotiomycetidae</taxon>
        <taxon>Onygenales</taxon>
        <taxon>Onygenaceae</taxon>
        <taxon>Coccidioides</taxon>
    </lineage>
</organism>
<proteinExistence type="predicted"/>
<evidence type="ECO:0000313" key="2">
    <source>
        <dbReference type="EMBL" id="KMP03582.1"/>
    </source>
</evidence>
<evidence type="ECO:0000313" key="3">
    <source>
        <dbReference type="Proteomes" id="UP000054565"/>
    </source>
</evidence>
<feature type="compositionally biased region" description="Polar residues" evidence="1">
    <location>
        <begin position="60"/>
        <end position="72"/>
    </location>
</feature>
<evidence type="ECO:0000256" key="1">
    <source>
        <dbReference type="SAM" id="MobiDB-lite"/>
    </source>
</evidence>
<dbReference type="AlphaFoldDB" id="A0A0J7B1B4"/>
<dbReference type="EMBL" id="DS028094">
    <property type="protein sequence ID" value="KMP03582.1"/>
    <property type="molecule type" value="Genomic_DNA"/>
</dbReference>